<protein>
    <submittedName>
        <fullName evidence="2">Uncharacterized protein</fullName>
    </submittedName>
</protein>
<dbReference type="eggNOG" id="ENOG5032UP0">
    <property type="taxonomic scope" value="Bacteria"/>
</dbReference>
<keyword evidence="3" id="KW-1185">Reference proteome</keyword>
<proteinExistence type="predicted"/>
<feature type="chain" id="PRO_5003861901" evidence="1">
    <location>
        <begin position="23"/>
        <end position="150"/>
    </location>
</feature>
<accession>K2JEL6</accession>
<evidence type="ECO:0000256" key="1">
    <source>
        <dbReference type="SAM" id="SignalP"/>
    </source>
</evidence>
<name>K2JEL6_9GAMM</name>
<evidence type="ECO:0000313" key="2">
    <source>
        <dbReference type="EMBL" id="EKE73092.1"/>
    </source>
</evidence>
<feature type="signal peptide" evidence="1">
    <location>
        <begin position="1"/>
        <end position="22"/>
    </location>
</feature>
<dbReference type="OrthoDB" id="6261807at2"/>
<dbReference type="Proteomes" id="UP000006755">
    <property type="component" value="Unassembled WGS sequence"/>
</dbReference>
<evidence type="ECO:0000313" key="3">
    <source>
        <dbReference type="Proteomes" id="UP000006755"/>
    </source>
</evidence>
<dbReference type="AlphaFoldDB" id="K2JEL6"/>
<sequence>MKLPKLLLLLSLTAGASLLARAEVEIYQDYEPSEMVMEVTTVKVDPNMLDVYLDGLSKTWMAGNRLAKEMGYIKDYKVFASELPQSGSFNLALVTYYAKGADLEPNKAKHMAFMEKWGKEREKMSLEIAKSYPEVRTITGQYRMRELTFK</sequence>
<comment type="caution">
    <text evidence="2">The sequence shown here is derived from an EMBL/GenBank/DDBJ whole genome shotgun (WGS) entry which is preliminary data.</text>
</comment>
<keyword evidence="1" id="KW-0732">Signal</keyword>
<dbReference type="RefSeq" id="WP_008484794.1">
    <property type="nucleotide sequence ID" value="NZ_AMRI01000013.1"/>
</dbReference>
<gene>
    <name evidence="2" type="ORF">B3C1_10762</name>
</gene>
<reference evidence="2 3" key="1">
    <citation type="journal article" date="2012" name="J. Bacteriol.">
        <title>Genome Sequence of Gallaecimonas xiamenensis Type Strain 3-C-1.</title>
        <authorList>
            <person name="Lai Q."/>
            <person name="Wang L."/>
            <person name="Wang W."/>
            <person name="Shao Z."/>
        </authorList>
    </citation>
    <scope>NUCLEOTIDE SEQUENCE [LARGE SCALE GENOMIC DNA]</scope>
    <source>
        <strain evidence="2 3">3-C-1</strain>
    </source>
</reference>
<dbReference type="EMBL" id="AMRI01000013">
    <property type="protein sequence ID" value="EKE73092.1"/>
    <property type="molecule type" value="Genomic_DNA"/>
</dbReference>
<organism evidence="2 3">
    <name type="scientific">Gallaecimonas xiamenensis 3-C-1</name>
    <dbReference type="NCBI Taxonomy" id="745411"/>
    <lineage>
        <taxon>Bacteria</taxon>
        <taxon>Pseudomonadati</taxon>
        <taxon>Pseudomonadota</taxon>
        <taxon>Gammaproteobacteria</taxon>
        <taxon>Enterobacterales</taxon>
        <taxon>Gallaecimonadaceae</taxon>
        <taxon>Gallaecimonas</taxon>
    </lineage>
</organism>